<feature type="compositionally biased region" description="Gly residues" evidence="1">
    <location>
        <begin position="149"/>
        <end position="159"/>
    </location>
</feature>
<comment type="caution">
    <text evidence="4">The sequence shown here is derived from an EMBL/GenBank/DDBJ whole genome shotgun (WGS) entry which is preliminary data.</text>
</comment>
<feature type="compositionally biased region" description="Acidic residues" evidence="1">
    <location>
        <begin position="132"/>
        <end position="146"/>
    </location>
</feature>
<keyword evidence="5" id="KW-1185">Reference proteome</keyword>
<dbReference type="EMBL" id="JACCCC010000001">
    <property type="protein sequence ID" value="NYE44892.1"/>
    <property type="molecule type" value="Genomic_DNA"/>
</dbReference>
<evidence type="ECO:0000256" key="1">
    <source>
        <dbReference type="SAM" id="MobiDB-lite"/>
    </source>
</evidence>
<dbReference type="InterPro" id="IPR008613">
    <property type="entry name" value="Excalibur_Ca-bd_domain"/>
</dbReference>
<keyword evidence="2" id="KW-0472">Membrane</keyword>
<feature type="domain" description="Excalibur calcium-binding" evidence="3">
    <location>
        <begin position="162"/>
        <end position="199"/>
    </location>
</feature>
<organism evidence="4 5">
    <name type="scientific">Spinactinospora alkalitolerans</name>
    <dbReference type="NCBI Taxonomy" id="687207"/>
    <lineage>
        <taxon>Bacteria</taxon>
        <taxon>Bacillati</taxon>
        <taxon>Actinomycetota</taxon>
        <taxon>Actinomycetes</taxon>
        <taxon>Streptosporangiales</taxon>
        <taxon>Nocardiopsidaceae</taxon>
        <taxon>Spinactinospora</taxon>
    </lineage>
</organism>
<evidence type="ECO:0000259" key="3">
    <source>
        <dbReference type="SMART" id="SM00894"/>
    </source>
</evidence>
<feature type="compositionally biased region" description="Acidic residues" evidence="1">
    <location>
        <begin position="209"/>
        <end position="219"/>
    </location>
</feature>
<keyword evidence="2" id="KW-0812">Transmembrane</keyword>
<feature type="compositionally biased region" description="Basic and acidic residues" evidence="1">
    <location>
        <begin position="184"/>
        <end position="194"/>
    </location>
</feature>
<dbReference type="Proteomes" id="UP000589036">
    <property type="component" value="Unassembled WGS sequence"/>
</dbReference>
<feature type="transmembrane region" description="Helical" evidence="2">
    <location>
        <begin position="247"/>
        <end position="269"/>
    </location>
</feature>
<feature type="compositionally biased region" description="Low complexity" evidence="1">
    <location>
        <begin position="236"/>
        <end position="246"/>
    </location>
</feature>
<dbReference type="RefSeq" id="WP_179641213.1">
    <property type="nucleotide sequence ID" value="NZ_BAAAYY010000005.1"/>
</dbReference>
<dbReference type="SMART" id="SM00894">
    <property type="entry name" value="Excalibur"/>
    <property type="match status" value="1"/>
</dbReference>
<evidence type="ECO:0000256" key="2">
    <source>
        <dbReference type="SAM" id="Phobius"/>
    </source>
</evidence>
<gene>
    <name evidence="4" type="ORF">HDA32_000012</name>
</gene>
<feature type="region of interest" description="Disordered" evidence="1">
    <location>
        <begin position="132"/>
        <end position="165"/>
    </location>
</feature>
<proteinExistence type="predicted"/>
<dbReference type="AlphaFoldDB" id="A0A852TPZ0"/>
<evidence type="ECO:0000313" key="4">
    <source>
        <dbReference type="EMBL" id="NYE44892.1"/>
    </source>
</evidence>
<sequence>MHAAALVLPAGAALADGAPSATATPADCGGVELAFTNPTDWAWTFDYRVDGEEPSAPVEPELDGLTIEEGPLAGQPFGPLYQTVDVPAGGSETVPVEFEDGSGGHTVEYRLVRGPEQHMFLDWQSVTVSACEAEEEPPGDGDDGQDGEQPGGGDGGGDGDFQDLDCSDFATQEEAQAVLEQDASDPHDLDRDGDGVACETLPGGGTGDGDGDGDSDGDGDDKPTPADGGQDDGDTDAAGGSLPVTGAALGGLVTAAAVAVGGGGAAMYFSRRRKAAAGSDE</sequence>
<name>A0A852TPZ0_9ACTN</name>
<keyword evidence="2" id="KW-1133">Transmembrane helix</keyword>
<accession>A0A852TPZ0</accession>
<dbReference type="Pfam" id="PF05901">
    <property type="entry name" value="Excalibur"/>
    <property type="match status" value="1"/>
</dbReference>
<feature type="region of interest" description="Disordered" evidence="1">
    <location>
        <begin position="180"/>
        <end position="246"/>
    </location>
</feature>
<evidence type="ECO:0000313" key="5">
    <source>
        <dbReference type="Proteomes" id="UP000589036"/>
    </source>
</evidence>
<protein>
    <recommendedName>
        <fullName evidence="3">Excalibur calcium-binding domain-containing protein</fullName>
    </recommendedName>
</protein>
<reference evidence="4 5" key="1">
    <citation type="submission" date="2020-07" db="EMBL/GenBank/DDBJ databases">
        <title>Sequencing the genomes of 1000 actinobacteria strains.</title>
        <authorList>
            <person name="Klenk H.-P."/>
        </authorList>
    </citation>
    <scope>NUCLEOTIDE SEQUENCE [LARGE SCALE GENOMIC DNA]</scope>
    <source>
        <strain evidence="4 5">CXB654</strain>
    </source>
</reference>